<dbReference type="EMBL" id="MRZU01000004">
    <property type="protein sequence ID" value="OUJ18548.1"/>
    <property type="molecule type" value="Genomic_DNA"/>
</dbReference>
<evidence type="ECO:0000313" key="2">
    <source>
        <dbReference type="Proteomes" id="UP000195137"/>
    </source>
</evidence>
<dbReference type="Proteomes" id="UP000195137">
    <property type="component" value="Unassembled WGS sequence"/>
</dbReference>
<accession>A0A1Y3GAV4</accession>
<protein>
    <submittedName>
        <fullName evidence="1">Uncharacterized protein</fullName>
    </submittedName>
</protein>
<proteinExistence type="predicted"/>
<gene>
    <name evidence="1" type="ORF">AMET1_1467</name>
</gene>
<sequence>MESEKDGKLDKMIKKVKKAVKKEQNQCCCELEIEEKTEDKKTEG</sequence>
<name>A0A1Y3GAV4_9EURY</name>
<dbReference type="AlphaFoldDB" id="A0A1Y3GAV4"/>
<comment type="caution">
    <text evidence="1">The sequence shown here is derived from an EMBL/GenBank/DDBJ whole genome shotgun (WGS) entry which is preliminary data.</text>
</comment>
<reference evidence="1 2" key="1">
    <citation type="submission" date="2016-12" db="EMBL/GenBank/DDBJ databases">
        <title>Discovery of methanogenic haloarchaea.</title>
        <authorList>
            <person name="Sorokin D.Y."/>
            <person name="Makarova K.S."/>
            <person name="Abbas B."/>
            <person name="Ferrer M."/>
            <person name="Golyshin P.N."/>
        </authorList>
    </citation>
    <scope>NUCLEOTIDE SEQUENCE [LARGE SCALE GENOMIC DNA]</scope>
    <source>
        <strain evidence="1">AMET1</strain>
    </source>
</reference>
<organism evidence="1 2">
    <name type="scientific">Methanonatronarchaeum thermophilum</name>
    <dbReference type="NCBI Taxonomy" id="1927129"/>
    <lineage>
        <taxon>Archaea</taxon>
        <taxon>Methanobacteriati</taxon>
        <taxon>Methanobacteriota</taxon>
        <taxon>Methanonatronarchaeia</taxon>
        <taxon>Methanonatronarchaeales</taxon>
        <taxon>Methanonatronarchaeaceae</taxon>
        <taxon>Methanonatronarchaeum</taxon>
    </lineage>
</organism>
<evidence type="ECO:0000313" key="1">
    <source>
        <dbReference type="EMBL" id="OUJ18548.1"/>
    </source>
</evidence>
<keyword evidence="2" id="KW-1185">Reference proteome</keyword>
<dbReference type="RefSeq" id="WP_269087999.1">
    <property type="nucleotide sequence ID" value="NZ_MRZU01000004.1"/>
</dbReference>